<dbReference type="AlphaFoldDB" id="A0A1L3I9F6"/>
<dbReference type="Pfam" id="PF13649">
    <property type="entry name" value="Methyltransf_25"/>
    <property type="match status" value="1"/>
</dbReference>
<sequence>MAQKPINLTAAYGLESPEQSRQLYADWADSYDRSFAEEANYILPEQVARMFAAADGQGPVLDIGAGTGLCGVALDRLGISPIDATDISPEMLAQALRKDVYRDVIEADLSVGVPVPRATYDGLVSSGTFTHGHVGPEVLPGLLRIAKPAAVFALAVNARFSVTSGFTAALNRLQDGNWIRGLTLPEVAIYGPKATGPHQADKALIAVFSKV</sequence>
<evidence type="ECO:0000313" key="3">
    <source>
        <dbReference type="Proteomes" id="UP000183859"/>
    </source>
</evidence>
<dbReference type="EMBL" id="CP016364">
    <property type="protein sequence ID" value="APG48675.1"/>
    <property type="molecule type" value="Genomic_DNA"/>
</dbReference>
<dbReference type="STRING" id="1844006.PhaeoP97_03320"/>
<dbReference type="Proteomes" id="UP000183859">
    <property type="component" value="Chromosome"/>
</dbReference>
<accession>A0A1L3I9F6</accession>
<dbReference type="CDD" id="cd02440">
    <property type="entry name" value="AdoMet_MTases"/>
    <property type="match status" value="1"/>
</dbReference>
<dbReference type="GO" id="GO:0008168">
    <property type="term" value="F:methyltransferase activity"/>
    <property type="evidence" value="ECO:0007669"/>
    <property type="project" value="UniProtKB-KW"/>
</dbReference>
<keyword evidence="2" id="KW-0489">Methyltransferase</keyword>
<dbReference type="KEGG" id="php:PhaeoP97_03320"/>
<evidence type="ECO:0000259" key="1">
    <source>
        <dbReference type="Pfam" id="PF13649"/>
    </source>
</evidence>
<proteinExistence type="predicted"/>
<keyword evidence="2" id="KW-0808">Transferase</keyword>
<gene>
    <name evidence="2" type="ORF">PhaeoP97_03320</name>
</gene>
<dbReference type="GO" id="GO:0032259">
    <property type="term" value="P:methylation"/>
    <property type="evidence" value="ECO:0007669"/>
    <property type="project" value="UniProtKB-KW"/>
</dbReference>
<feature type="domain" description="Methyltransferase" evidence="1">
    <location>
        <begin position="60"/>
        <end position="147"/>
    </location>
</feature>
<organism evidence="2 3">
    <name type="scientific">Phaeobacter porticola</name>
    <dbReference type="NCBI Taxonomy" id="1844006"/>
    <lineage>
        <taxon>Bacteria</taxon>
        <taxon>Pseudomonadati</taxon>
        <taxon>Pseudomonadota</taxon>
        <taxon>Alphaproteobacteria</taxon>
        <taxon>Rhodobacterales</taxon>
        <taxon>Roseobacteraceae</taxon>
        <taxon>Phaeobacter</taxon>
    </lineage>
</organism>
<evidence type="ECO:0000313" key="2">
    <source>
        <dbReference type="EMBL" id="APG48675.1"/>
    </source>
</evidence>
<dbReference type="Gene3D" id="3.40.50.150">
    <property type="entry name" value="Vaccinia Virus protein VP39"/>
    <property type="match status" value="1"/>
</dbReference>
<dbReference type="InterPro" id="IPR029063">
    <property type="entry name" value="SAM-dependent_MTases_sf"/>
</dbReference>
<reference evidence="3" key="1">
    <citation type="submission" date="2016-07" db="EMBL/GenBank/DDBJ databases">
        <title>Phaeobacter portensis sp. nov., a tropodithietic acid producing bacterium isolated from a German harbor.</title>
        <authorList>
            <person name="Freese H.M."/>
            <person name="Bunk B."/>
            <person name="Breider S."/>
            <person name="Brinkhoff T."/>
        </authorList>
    </citation>
    <scope>NUCLEOTIDE SEQUENCE [LARGE SCALE GENOMIC DNA]</scope>
    <source>
        <strain evidence="3">P97</strain>
    </source>
</reference>
<dbReference type="InterPro" id="IPR041698">
    <property type="entry name" value="Methyltransf_25"/>
</dbReference>
<protein>
    <submittedName>
        <fullName evidence="2">Methyltransferase-like protein</fullName>
    </submittedName>
</protein>
<dbReference type="RefSeq" id="WP_072505975.1">
    <property type="nucleotide sequence ID" value="NZ_CP016364.1"/>
</dbReference>
<dbReference type="OrthoDB" id="9807911at2"/>
<keyword evidence="3" id="KW-1185">Reference proteome</keyword>
<name>A0A1L3I9F6_9RHOB</name>
<dbReference type="SUPFAM" id="SSF53335">
    <property type="entry name" value="S-adenosyl-L-methionine-dependent methyltransferases"/>
    <property type="match status" value="1"/>
</dbReference>